<keyword evidence="5 11" id="KW-0378">Hydrolase</keyword>
<dbReference type="NCBIfam" id="TIGR00066">
    <property type="entry name" value="g_glut_trans"/>
    <property type="match status" value="1"/>
</dbReference>
<dbReference type="Gene3D" id="1.10.246.130">
    <property type="match status" value="1"/>
</dbReference>
<feature type="active site" description="Nucleophile" evidence="9">
    <location>
        <position position="431"/>
    </location>
</feature>
<dbReference type="PANTHER" id="PTHR43199">
    <property type="entry name" value="GLUTATHIONE HYDROLASE"/>
    <property type="match status" value="1"/>
</dbReference>
<evidence type="ECO:0000313" key="15">
    <source>
        <dbReference type="Proteomes" id="UP000672602"/>
    </source>
</evidence>
<proteinExistence type="inferred from homology"/>
<keyword evidence="15" id="KW-1185">Reference proteome</keyword>
<dbReference type="EMBL" id="JAGMWN010000001">
    <property type="protein sequence ID" value="MBP5855965.1"/>
    <property type="molecule type" value="Genomic_DNA"/>
</dbReference>
<comment type="catalytic activity">
    <reaction evidence="2 11">
        <text>glutathione + H2O = L-cysteinylglycine + L-glutamate</text>
        <dbReference type="Rhea" id="RHEA:28807"/>
        <dbReference type="ChEBI" id="CHEBI:15377"/>
        <dbReference type="ChEBI" id="CHEBI:29985"/>
        <dbReference type="ChEBI" id="CHEBI:57925"/>
        <dbReference type="ChEBI" id="CHEBI:61694"/>
        <dbReference type="EC" id="3.4.19.13"/>
    </reaction>
</comment>
<gene>
    <name evidence="14" type="primary">ggt</name>
    <name evidence="14" type="ORF">KAJ83_03025</name>
</gene>
<dbReference type="Proteomes" id="UP000672602">
    <property type="component" value="Unassembled WGS sequence"/>
</dbReference>
<dbReference type="SUPFAM" id="SSF56235">
    <property type="entry name" value="N-terminal nucleophile aminohydrolases (Ntn hydrolases)"/>
    <property type="match status" value="1"/>
</dbReference>
<evidence type="ECO:0000256" key="5">
    <source>
        <dbReference type="ARBA" id="ARBA00022801"/>
    </source>
</evidence>
<dbReference type="InterPro" id="IPR043137">
    <property type="entry name" value="GGT_ssub_C"/>
</dbReference>
<evidence type="ECO:0000256" key="6">
    <source>
        <dbReference type="ARBA" id="ARBA00023145"/>
    </source>
</evidence>
<dbReference type="Gene3D" id="3.60.20.40">
    <property type="match status" value="1"/>
</dbReference>
<feature type="transmembrane region" description="Helical" evidence="13">
    <location>
        <begin position="12"/>
        <end position="39"/>
    </location>
</feature>
<name>A0A8J7RWT6_9PROT</name>
<evidence type="ECO:0000256" key="7">
    <source>
        <dbReference type="ARBA" id="ARBA00023315"/>
    </source>
</evidence>
<feature type="binding site" evidence="10">
    <location>
        <position position="471"/>
    </location>
    <ligand>
        <name>L-glutamate</name>
        <dbReference type="ChEBI" id="CHEBI:29985"/>
    </ligand>
</feature>
<evidence type="ECO:0000256" key="10">
    <source>
        <dbReference type="PIRSR" id="PIRSR600101-2"/>
    </source>
</evidence>
<dbReference type="EC" id="3.4.19.13" evidence="11"/>
<evidence type="ECO:0000313" key="14">
    <source>
        <dbReference type="EMBL" id="MBP5855965.1"/>
    </source>
</evidence>
<dbReference type="InterPro" id="IPR051792">
    <property type="entry name" value="GGT_bact"/>
</dbReference>
<feature type="binding site" evidence="10">
    <location>
        <position position="140"/>
    </location>
    <ligand>
        <name>L-glutamate</name>
        <dbReference type="ChEBI" id="CHEBI:29985"/>
    </ligand>
</feature>
<dbReference type="PRINTS" id="PR01210">
    <property type="entry name" value="GGTRANSPTASE"/>
</dbReference>
<sequence length="636" mass="67352">MPEPKWTPRTVLVAAIGAALIGGGTVLGGWLLAALFTGFTSDPADLRKPAPEPAVAEMRVDGEGPPPPSFSRDFMSVAAHPAAAQTGARILSEGGNAIDAMIAAQMVLNLVEPQSSGIGGGAFLLYWDAGEKRLYTYDGRETAPMAADGTLFVKSDGSEKGYFEALKGGRSVGVPGLLRMLEMAHDAHGARSFAGLLEPAALLAEKGFPISPRLHGLLERVEHLGEMPAAARFFYSDDGMPWPVGHMLRNPAFAETLRTIQRDGVDAFYDGPIAEAIVTAVRDAPANPGVLSLEDMRTYQAKRRDNLCAPYRIFTVCGMPPPSSGGLATLQILGLLEQSRIGLFPPTHPQSIQRFAEAMRFAHADRDRYIGDTDFVDVPVAGMLDRNYLATRAGAMDFTDAVKGKAPFGFPPGAPGGPPPAEDAAEEPPSTTHLSMVDAEGNVAVMTSSVEFAFGSGVWVKGFLLNNQLTDFAWPSTSAPDGGPHPNRMQPGKRPRSSMSPTIVLAPHGRPRLAIGSPGGSRIIGYTAKTIVGVLDWELNVQEAIEVPHFLNRNGPLELEADSAVADLAGVLRAQGYEVEVEAMTSGLHGVEMIAGELTGGADPRREGRAVGGPQLEPGLYAGFDRVVPDFVPPVE</sequence>
<evidence type="ECO:0000256" key="2">
    <source>
        <dbReference type="ARBA" id="ARBA00001089"/>
    </source>
</evidence>
<keyword evidence="4 11" id="KW-0808">Transferase</keyword>
<evidence type="ECO:0000256" key="11">
    <source>
        <dbReference type="RuleBase" id="RU368036"/>
    </source>
</evidence>
<dbReference type="PANTHER" id="PTHR43199:SF1">
    <property type="entry name" value="GLUTATHIONE HYDROLASE PROENZYME"/>
    <property type="match status" value="1"/>
</dbReference>
<evidence type="ECO:0000256" key="9">
    <source>
        <dbReference type="PIRSR" id="PIRSR600101-1"/>
    </source>
</evidence>
<comment type="catalytic activity">
    <reaction evidence="8 11">
        <text>an N-terminal (5-L-glutamyl)-[peptide] + an alpha-amino acid = 5-L-glutamyl amino acid + an N-terminal L-alpha-aminoacyl-[peptide]</text>
        <dbReference type="Rhea" id="RHEA:23904"/>
        <dbReference type="Rhea" id="RHEA-COMP:9780"/>
        <dbReference type="Rhea" id="RHEA-COMP:9795"/>
        <dbReference type="ChEBI" id="CHEBI:77644"/>
        <dbReference type="ChEBI" id="CHEBI:78597"/>
        <dbReference type="ChEBI" id="CHEBI:78599"/>
        <dbReference type="ChEBI" id="CHEBI:78608"/>
        <dbReference type="EC" id="2.3.2.2"/>
    </reaction>
</comment>
<keyword evidence="13" id="KW-1133">Transmembrane helix</keyword>
<evidence type="ECO:0000256" key="12">
    <source>
        <dbReference type="SAM" id="MobiDB-lite"/>
    </source>
</evidence>
<feature type="binding site" evidence="10">
    <location>
        <position position="520"/>
    </location>
    <ligand>
        <name>L-glutamate</name>
        <dbReference type="ChEBI" id="CHEBI:29985"/>
    </ligand>
</feature>
<dbReference type="UniPathway" id="UPA00204"/>
<evidence type="ECO:0000256" key="1">
    <source>
        <dbReference type="ARBA" id="ARBA00001049"/>
    </source>
</evidence>
<dbReference type="GO" id="GO:0103068">
    <property type="term" value="F:leukotriene C4 gamma-glutamyl transferase activity"/>
    <property type="evidence" value="ECO:0007669"/>
    <property type="project" value="UniProtKB-EC"/>
</dbReference>
<dbReference type="GO" id="GO:0006750">
    <property type="term" value="P:glutathione biosynthetic process"/>
    <property type="evidence" value="ECO:0007669"/>
    <property type="project" value="UniProtKB-KW"/>
</dbReference>
<protein>
    <recommendedName>
        <fullName evidence="11">Glutathione hydrolase proenzyme</fullName>
        <ecNumber evidence="11">2.3.2.2</ecNumber>
        <ecNumber evidence="11">3.4.19.13</ecNumber>
    </recommendedName>
    <component>
        <recommendedName>
            <fullName evidence="11">Glutathione hydrolase large chain</fullName>
        </recommendedName>
    </component>
    <component>
        <recommendedName>
            <fullName evidence="11">Glutathione hydrolase small chain</fullName>
        </recommendedName>
    </component>
</protein>
<keyword evidence="13" id="KW-0812">Transmembrane</keyword>
<feature type="region of interest" description="Disordered" evidence="12">
    <location>
        <begin position="407"/>
        <end position="432"/>
    </location>
</feature>
<keyword evidence="11" id="KW-0317">Glutathione biosynthesis</keyword>
<dbReference type="Pfam" id="PF01019">
    <property type="entry name" value="G_glu_transpept"/>
    <property type="match status" value="1"/>
</dbReference>
<feature type="region of interest" description="Disordered" evidence="12">
    <location>
        <begin position="476"/>
        <end position="499"/>
    </location>
</feature>
<comment type="catalytic activity">
    <reaction evidence="1 11">
        <text>an S-substituted glutathione + H2O = an S-substituted L-cysteinylglycine + L-glutamate</text>
        <dbReference type="Rhea" id="RHEA:59468"/>
        <dbReference type="ChEBI" id="CHEBI:15377"/>
        <dbReference type="ChEBI" id="CHEBI:29985"/>
        <dbReference type="ChEBI" id="CHEBI:90779"/>
        <dbReference type="ChEBI" id="CHEBI:143103"/>
        <dbReference type="EC" id="3.4.19.13"/>
    </reaction>
</comment>
<feature type="compositionally biased region" description="Pro residues" evidence="12">
    <location>
        <begin position="409"/>
        <end position="421"/>
    </location>
</feature>
<dbReference type="EC" id="2.3.2.2" evidence="11"/>
<comment type="PTM">
    <text evidence="11">Cleaved by autocatalysis into a large and a small subunit.</text>
</comment>
<comment type="similarity">
    <text evidence="3 11">Belongs to the gamma-glutamyltransferase family.</text>
</comment>
<organism evidence="14 15">
    <name type="scientific">Marivibrio halodurans</name>
    <dbReference type="NCBI Taxonomy" id="2039722"/>
    <lineage>
        <taxon>Bacteria</taxon>
        <taxon>Pseudomonadati</taxon>
        <taxon>Pseudomonadota</taxon>
        <taxon>Alphaproteobacteria</taxon>
        <taxon>Rhodospirillales</taxon>
        <taxon>Rhodospirillaceae</taxon>
        <taxon>Marivibrio</taxon>
    </lineage>
</organism>
<accession>A0A8J7RWT6</accession>
<dbReference type="GO" id="GO:0006751">
    <property type="term" value="P:glutathione catabolic process"/>
    <property type="evidence" value="ECO:0007669"/>
    <property type="project" value="UniProtKB-UniRule"/>
</dbReference>
<dbReference type="RefSeq" id="WP_210680526.1">
    <property type="nucleotide sequence ID" value="NZ_JAGMWN010000001.1"/>
</dbReference>
<dbReference type="InterPro" id="IPR043138">
    <property type="entry name" value="GGT_lsub"/>
</dbReference>
<keyword evidence="7 11" id="KW-0012">Acyltransferase</keyword>
<feature type="binding site" evidence="10">
    <location>
        <begin position="497"/>
        <end position="498"/>
    </location>
    <ligand>
        <name>L-glutamate</name>
        <dbReference type="ChEBI" id="CHEBI:29985"/>
    </ligand>
</feature>
<comment type="subunit">
    <text evidence="11">This enzyme consists of two polypeptide chains, which are synthesized in precursor form from a single polypeptide.</text>
</comment>
<reference evidence="14" key="1">
    <citation type="submission" date="2021-04" db="EMBL/GenBank/DDBJ databases">
        <authorList>
            <person name="Zhang D.-C."/>
        </authorList>
    </citation>
    <scope>NUCLEOTIDE SEQUENCE</scope>
    <source>
        <strain evidence="14">CGMCC 1.15697</strain>
    </source>
</reference>
<dbReference type="InterPro" id="IPR000101">
    <property type="entry name" value="GGT_peptidase"/>
</dbReference>
<dbReference type="GO" id="GO:0036374">
    <property type="term" value="F:glutathione hydrolase activity"/>
    <property type="evidence" value="ECO:0007669"/>
    <property type="project" value="UniProtKB-UniRule"/>
</dbReference>
<dbReference type="AlphaFoldDB" id="A0A8J7RWT6"/>
<evidence type="ECO:0000256" key="3">
    <source>
        <dbReference type="ARBA" id="ARBA00009381"/>
    </source>
</evidence>
<comment type="pathway">
    <text evidence="11">Sulfur metabolism; glutathione metabolism.</text>
</comment>
<dbReference type="InterPro" id="IPR029055">
    <property type="entry name" value="Ntn_hydrolases_N"/>
</dbReference>
<comment type="caution">
    <text evidence="14">The sequence shown here is derived from an EMBL/GenBank/DDBJ whole genome shotgun (WGS) entry which is preliminary data.</text>
</comment>
<evidence type="ECO:0000256" key="13">
    <source>
        <dbReference type="SAM" id="Phobius"/>
    </source>
</evidence>
<keyword evidence="6 11" id="KW-0865">Zymogen</keyword>
<keyword evidence="13" id="KW-0472">Membrane</keyword>
<evidence type="ECO:0000256" key="8">
    <source>
        <dbReference type="ARBA" id="ARBA00047417"/>
    </source>
</evidence>
<evidence type="ECO:0000256" key="4">
    <source>
        <dbReference type="ARBA" id="ARBA00022679"/>
    </source>
</evidence>